<accession>A0AAV4S6C0</accession>
<evidence type="ECO:0000313" key="2">
    <source>
        <dbReference type="Proteomes" id="UP001054945"/>
    </source>
</evidence>
<keyword evidence="2" id="KW-1185">Reference proteome</keyword>
<reference evidence="1 2" key="1">
    <citation type="submission" date="2021-06" db="EMBL/GenBank/DDBJ databases">
        <title>Caerostris extrusa draft genome.</title>
        <authorList>
            <person name="Kono N."/>
            <person name="Arakawa K."/>
        </authorList>
    </citation>
    <scope>NUCLEOTIDE SEQUENCE [LARGE SCALE GENOMIC DNA]</scope>
</reference>
<dbReference type="Proteomes" id="UP001054945">
    <property type="component" value="Unassembled WGS sequence"/>
</dbReference>
<dbReference type="EMBL" id="BPLR01008829">
    <property type="protein sequence ID" value="GIY27558.1"/>
    <property type="molecule type" value="Genomic_DNA"/>
</dbReference>
<dbReference type="AlphaFoldDB" id="A0AAV4S6C0"/>
<comment type="caution">
    <text evidence="1">The sequence shown here is derived from an EMBL/GenBank/DDBJ whole genome shotgun (WGS) entry which is preliminary data.</text>
</comment>
<name>A0AAV4S6C0_CAEEX</name>
<gene>
    <name evidence="1" type="ORF">CEXT_491751</name>
</gene>
<sequence length="85" mass="10165">MKKRCHYFNQRGVTVLGNSQELHLCNSQPFFPNYSSPTEGLWVYEIIMPIVWYCLWVPSQLPQFGNPMLLVRWKLYNRNSKIKTQ</sequence>
<protein>
    <submittedName>
        <fullName evidence="1">Uncharacterized protein</fullName>
    </submittedName>
</protein>
<proteinExistence type="predicted"/>
<organism evidence="1 2">
    <name type="scientific">Caerostris extrusa</name>
    <name type="common">Bark spider</name>
    <name type="synonym">Caerostris bankana</name>
    <dbReference type="NCBI Taxonomy" id="172846"/>
    <lineage>
        <taxon>Eukaryota</taxon>
        <taxon>Metazoa</taxon>
        <taxon>Ecdysozoa</taxon>
        <taxon>Arthropoda</taxon>
        <taxon>Chelicerata</taxon>
        <taxon>Arachnida</taxon>
        <taxon>Araneae</taxon>
        <taxon>Araneomorphae</taxon>
        <taxon>Entelegynae</taxon>
        <taxon>Araneoidea</taxon>
        <taxon>Araneidae</taxon>
        <taxon>Caerostris</taxon>
    </lineage>
</organism>
<evidence type="ECO:0000313" key="1">
    <source>
        <dbReference type="EMBL" id="GIY27558.1"/>
    </source>
</evidence>